<dbReference type="EMBL" id="UINC01005745">
    <property type="protein sequence ID" value="SVA23289.1"/>
    <property type="molecule type" value="Genomic_DNA"/>
</dbReference>
<gene>
    <name evidence="2" type="ORF">METZ01_LOCUS76143</name>
</gene>
<evidence type="ECO:0000313" key="2">
    <source>
        <dbReference type="EMBL" id="SVA23289.1"/>
    </source>
</evidence>
<dbReference type="SUPFAM" id="SSF55729">
    <property type="entry name" value="Acyl-CoA N-acyltransferases (Nat)"/>
    <property type="match status" value="1"/>
</dbReference>
<dbReference type="InterPro" id="IPR051531">
    <property type="entry name" value="N-acetyltransferase"/>
</dbReference>
<name>A0A381U592_9ZZZZ</name>
<proteinExistence type="predicted"/>
<protein>
    <recommendedName>
        <fullName evidence="1">N-acetyltransferase domain-containing protein</fullName>
    </recommendedName>
</protein>
<feature type="domain" description="N-acetyltransferase" evidence="1">
    <location>
        <begin position="9"/>
        <end position="171"/>
    </location>
</feature>
<reference evidence="2" key="1">
    <citation type="submission" date="2018-05" db="EMBL/GenBank/DDBJ databases">
        <authorList>
            <person name="Lanie J.A."/>
            <person name="Ng W.-L."/>
            <person name="Kazmierczak K.M."/>
            <person name="Andrzejewski T.M."/>
            <person name="Davidsen T.M."/>
            <person name="Wayne K.J."/>
            <person name="Tettelin H."/>
            <person name="Glass J.I."/>
            <person name="Rusch D."/>
            <person name="Podicherti R."/>
            <person name="Tsui H.-C.T."/>
            <person name="Winkler M.E."/>
        </authorList>
    </citation>
    <scope>NUCLEOTIDE SEQUENCE</scope>
</reference>
<evidence type="ECO:0000259" key="1">
    <source>
        <dbReference type="PROSITE" id="PS51186"/>
    </source>
</evidence>
<dbReference type="Pfam" id="PF13302">
    <property type="entry name" value="Acetyltransf_3"/>
    <property type="match status" value="1"/>
</dbReference>
<accession>A0A381U592</accession>
<sequence>MDSIQTNRLIIKPPEPEDVEAIVALVNNWEVVKWLADVPYPYKESHGINYVEKSKHALETGSQYNCLIFLQDYLVGGTGLDLQDNDIYELGYWIGEEHWGQGIATEASRAMLSFGFNELKQTRIEACYLDGNDASARVLKKLGFVNLGETMRFCKSHNREMKDYLMYLEPERFQNLSYNLQ</sequence>
<dbReference type="Gene3D" id="3.40.630.30">
    <property type="match status" value="1"/>
</dbReference>
<dbReference type="InterPro" id="IPR000182">
    <property type="entry name" value="GNAT_dom"/>
</dbReference>
<organism evidence="2">
    <name type="scientific">marine metagenome</name>
    <dbReference type="NCBI Taxonomy" id="408172"/>
    <lineage>
        <taxon>unclassified sequences</taxon>
        <taxon>metagenomes</taxon>
        <taxon>ecological metagenomes</taxon>
    </lineage>
</organism>
<dbReference type="GO" id="GO:0016747">
    <property type="term" value="F:acyltransferase activity, transferring groups other than amino-acyl groups"/>
    <property type="evidence" value="ECO:0007669"/>
    <property type="project" value="InterPro"/>
</dbReference>
<dbReference type="PANTHER" id="PTHR43792">
    <property type="entry name" value="GNAT FAMILY, PUTATIVE (AFU_ORTHOLOGUE AFUA_3G00765)-RELATED-RELATED"/>
    <property type="match status" value="1"/>
</dbReference>
<dbReference type="PROSITE" id="PS51186">
    <property type="entry name" value="GNAT"/>
    <property type="match status" value="1"/>
</dbReference>
<dbReference type="AlphaFoldDB" id="A0A381U592"/>
<dbReference type="InterPro" id="IPR016181">
    <property type="entry name" value="Acyl_CoA_acyltransferase"/>
</dbReference>